<sequence length="953" mass="108689">MDDDACGDNGLVIHTIDEERDEADPLDDVAPVDAHATEPETPMRQLSTPGGSPSEWMQCTSSTGEHYYFHSATGETTWDVPAGVVVPAEERTLTDGEAPAATGAVAGPTDCATPEPEVVAVEHHTPKARHSLQLVKRVMDGSLRRLDPHTQLQLEEARRRHRELEALRDEEVFMGGEHWIEMFDPTHDAFYYYGLHSGEMRWDRPDSYVMSIDGDDVLRMVVRLQCAFRMRLARRRVYQRKIDLGLIPNDGSATAVRPWVEVYDPFHKVLYYYCASTGETRWDPPEVFISAAEDREMAAAIAIQSLARSHLARRELKQRRATLRRRQHEKAMEETRRLREIRRREYFAKTDDERESICRRELLDEEMEQIGHGDLFWGRDRYEQEVLRQLAEEKLLADAEAFWQRVNATLRQRSEMERHRSLEEEASRQEADLMAEANERDAMAMAEHEQCQLGDGFWGIQAEEKREEQTRHDLDLEEELSREFGAHARVEDLHHEWAAEAERLEVLAQSTKVLNEKKFQRQYFKWFYHNCLTAEQVLDYVWPTMQRFVPPAPTPLTALSKPPPSLPDILILDGTPQDDTLLNDFLDELISSRTAVAGETPAETPRSATSHESAEASTALSTTSTTTGATPQPAAPLASTPSLSGRLLHNAEDGSIAPVAASEDGSVPVQLPQDDTADDTVSTTASRHSQEKAVPPQQQKPATIAYVLDDIVLRHRLQNEFMFSGRSILTVHDAQQARILGRHHLRSSLPYQRAKTPDPHLPARYNGVPFNDSEISAAHEILSAKHVRHTQLPALALPWGGSPAERAARLAEKREARMRHRFANRFRREELTTVEQVFHLMDADDSGTISKREMVWALQHDGEIHAVARRSALLRLLLKQHDHLETLFAHLKMSESRRDELSWDIFRVFCEEMYIQMYIRLMEQGLLDMVAQEEAEDDAMVSGQSKQKKSRRS</sequence>
<dbReference type="Pfam" id="PF00612">
    <property type="entry name" value="IQ"/>
    <property type="match status" value="1"/>
</dbReference>
<evidence type="ECO:0000256" key="1">
    <source>
        <dbReference type="ARBA" id="ARBA00022837"/>
    </source>
</evidence>
<dbReference type="InterPro" id="IPR002048">
    <property type="entry name" value="EF_hand_dom"/>
</dbReference>
<evidence type="ECO:0000256" key="2">
    <source>
        <dbReference type="SAM" id="MobiDB-lite"/>
    </source>
</evidence>
<name>A0AAD5MIG4_PYTIN</name>
<reference evidence="5" key="1">
    <citation type="submission" date="2021-12" db="EMBL/GenBank/DDBJ databases">
        <title>Prjna785345.</title>
        <authorList>
            <person name="Rujirawat T."/>
            <person name="Krajaejun T."/>
        </authorList>
    </citation>
    <scope>NUCLEOTIDE SEQUENCE</scope>
    <source>
        <strain evidence="5">Pi057C3</strain>
    </source>
</reference>
<organism evidence="5 6">
    <name type="scientific">Pythium insidiosum</name>
    <name type="common">Pythiosis disease agent</name>
    <dbReference type="NCBI Taxonomy" id="114742"/>
    <lineage>
        <taxon>Eukaryota</taxon>
        <taxon>Sar</taxon>
        <taxon>Stramenopiles</taxon>
        <taxon>Oomycota</taxon>
        <taxon>Peronosporomycetes</taxon>
        <taxon>Pythiales</taxon>
        <taxon>Pythiaceae</taxon>
        <taxon>Pythium</taxon>
    </lineage>
</organism>
<feature type="compositionally biased region" description="Low complexity" evidence="2">
    <location>
        <begin position="607"/>
        <end position="638"/>
    </location>
</feature>
<evidence type="ECO:0000313" key="6">
    <source>
        <dbReference type="Proteomes" id="UP001209570"/>
    </source>
</evidence>
<feature type="region of interest" description="Disordered" evidence="2">
    <location>
        <begin position="663"/>
        <end position="698"/>
    </location>
</feature>
<evidence type="ECO:0000313" key="5">
    <source>
        <dbReference type="EMBL" id="KAJ0408977.1"/>
    </source>
</evidence>
<dbReference type="PROSITE" id="PS50020">
    <property type="entry name" value="WW_DOMAIN_2"/>
    <property type="match status" value="2"/>
</dbReference>
<dbReference type="PROSITE" id="PS00018">
    <property type="entry name" value="EF_HAND_1"/>
    <property type="match status" value="1"/>
</dbReference>
<gene>
    <name evidence="5" type="ORF">P43SY_002856</name>
</gene>
<feature type="domain" description="WW" evidence="3">
    <location>
        <begin position="258"/>
        <end position="287"/>
    </location>
</feature>
<dbReference type="InterPro" id="IPR018247">
    <property type="entry name" value="EF_Hand_1_Ca_BS"/>
</dbReference>
<dbReference type="PROSITE" id="PS50222">
    <property type="entry name" value="EF_HAND_2"/>
    <property type="match status" value="1"/>
</dbReference>
<dbReference type="SUPFAM" id="SSF47473">
    <property type="entry name" value="EF-hand"/>
    <property type="match status" value="1"/>
</dbReference>
<feature type="region of interest" description="Disordered" evidence="2">
    <location>
        <begin position="34"/>
        <end position="54"/>
    </location>
</feature>
<dbReference type="InterPro" id="IPR000048">
    <property type="entry name" value="IQ_motif_EF-hand-BS"/>
</dbReference>
<dbReference type="EMBL" id="JAKCXM010000007">
    <property type="protein sequence ID" value="KAJ0408977.1"/>
    <property type="molecule type" value="Genomic_DNA"/>
</dbReference>
<dbReference type="Proteomes" id="UP001209570">
    <property type="component" value="Unassembled WGS sequence"/>
</dbReference>
<dbReference type="Pfam" id="PF00397">
    <property type="entry name" value="WW"/>
    <property type="match status" value="1"/>
</dbReference>
<feature type="region of interest" description="Disordered" evidence="2">
    <location>
        <begin position="594"/>
        <end position="646"/>
    </location>
</feature>
<proteinExistence type="predicted"/>
<feature type="compositionally biased region" description="Polar residues" evidence="2">
    <location>
        <begin position="44"/>
        <end position="54"/>
    </location>
</feature>
<comment type="caution">
    <text evidence="5">The sequence shown here is derived from an EMBL/GenBank/DDBJ whole genome shotgun (WGS) entry which is preliminary data.</text>
</comment>
<dbReference type="CDD" id="cd00201">
    <property type="entry name" value="WW"/>
    <property type="match status" value="2"/>
</dbReference>
<dbReference type="Gene3D" id="2.20.70.10">
    <property type="match status" value="1"/>
</dbReference>
<feature type="domain" description="WW" evidence="3">
    <location>
        <begin position="50"/>
        <end position="83"/>
    </location>
</feature>
<dbReference type="SMART" id="SM00015">
    <property type="entry name" value="IQ"/>
    <property type="match status" value="2"/>
</dbReference>
<dbReference type="AlphaFoldDB" id="A0AAD5MIG4"/>
<dbReference type="PROSITE" id="PS01159">
    <property type="entry name" value="WW_DOMAIN_1"/>
    <property type="match status" value="2"/>
</dbReference>
<dbReference type="SMART" id="SM00456">
    <property type="entry name" value="WW"/>
    <property type="match status" value="3"/>
</dbReference>
<dbReference type="InterPro" id="IPR036020">
    <property type="entry name" value="WW_dom_sf"/>
</dbReference>
<dbReference type="CDD" id="cd23767">
    <property type="entry name" value="IQCD"/>
    <property type="match status" value="1"/>
</dbReference>
<keyword evidence="6" id="KW-1185">Reference proteome</keyword>
<feature type="domain" description="EF-hand" evidence="4">
    <location>
        <begin position="829"/>
        <end position="864"/>
    </location>
</feature>
<evidence type="ECO:0000259" key="4">
    <source>
        <dbReference type="PROSITE" id="PS50222"/>
    </source>
</evidence>
<dbReference type="PROSITE" id="PS50096">
    <property type="entry name" value="IQ"/>
    <property type="match status" value="2"/>
</dbReference>
<keyword evidence="1" id="KW-0106">Calcium</keyword>
<evidence type="ECO:0000259" key="3">
    <source>
        <dbReference type="PROSITE" id="PS50020"/>
    </source>
</evidence>
<dbReference type="Gene3D" id="1.20.5.190">
    <property type="match status" value="1"/>
</dbReference>
<evidence type="ECO:0008006" key="7">
    <source>
        <dbReference type="Google" id="ProtNLM"/>
    </source>
</evidence>
<dbReference type="InterPro" id="IPR001202">
    <property type="entry name" value="WW_dom"/>
</dbReference>
<dbReference type="SUPFAM" id="SSF51045">
    <property type="entry name" value="WW domain"/>
    <property type="match status" value="1"/>
</dbReference>
<dbReference type="GO" id="GO:0005509">
    <property type="term" value="F:calcium ion binding"/>
    <property type="evidence" value="ECO:0007669"/>
    <property type="project" value="InterPro"/>
</dbReference>
<protein>
    <recommendedName>
        <fullName evidence="7">Calmodulin</fullName>
    </recommendedName>
</protein>
<accession>A0AAD5MIG4</accession>
<dbReference type="InterPro" id="IPR011992">
    <property type="entry name" value="EF-hand-dom_pair"/>
</dbReference>